<dbReference type="RefSeq" id="WP_105185748.1">
    <property type="nucleotide sequence ID" value="NZ_BAAAGO010000014.1"/>
</dbReference>
<dbReference type="EMBL" id="LT985188">
    <property type="protein sequence ID" value="SPD86895.1"/>
    <property type="molecule type" value="Genomic_DNA"/>
</dbReference>
<dbReference type="Pfam" id="PF02481">
    <property type="entry name" value="DNA_processg_A"/>
    <property type="match status" value="1"/>
</dbReference>
<evidence type="ECO:0000313" key="3">
    <source>
        <dbReference type="EMBL" id="SPD86895.1"/>
    </source>
</evidence>
<protein>
    <submittedName>
        <fullName evidence="3">Putative DNA processing protein DprA</fullName>
    </submittedName>
</protein>
<evidence type="ECO:0000313" key="4">
    <source>
        <dbReference type="Proteomes" id="UP000238164"/>
    </source>
</evidence>
<feature type="domain" description="Smf/DprA SLOG" evidence="2">
    <location>
        <begin position="69"/>
        <end position="289"/>
    </location>
</feature>
<dbReference type="SUPFAM" id="SSF102405">
    <property type="entry name" value="MCP/YpsA-like"/>
    <property type="match status" value="1"/>
</dbReference>
<sequence length="378" mass="39473">MRERDARMALCCTVEPATIDITRQVQQQGAEAIWQGLVQPSSRSRWARRAQAFDLADMQAATDRLRLRFIVPGDDEWPAALGDLSGCEPVNDMGGAPFGLWVRGAVPLAEAVERSVAVVGSRACTAYGQSVTTDLAAGLGAHGVTVVSGGAYGIDAAAHAGALAAEAVTVAVMAGGLDQPYPSGNSGLLQRVAAAGVLASELPPFEKPTRVRFLGRNRLIAALTPATVLVEAALRSGARNTVSWATSCNRVVLAVPGPVHSATSATPHRLIREAEAVLCSGVDDVLEVIEPLGRSQASRPSQQRPLDDLSTEELAVFEALPARRPMPTGEVSLRAGVPLGACLGVLDQLGERGLVALHADGWRLARAPSARSVPRTGD</sequence>
<dbReference type="AlphaFoldDB" id="A0A2N9JFK0"/>
<dbReference type="Gene3D" id="3.40.50.450">
    <property type="match status" value="1"/>
</dbReference>
<accession>A0A2N9JFK0</accession>
<dbReference type="PANTHER" id="PTHR43022">
    <property type="entry name" value="PROTEIN SMF"/>
    <property type="match status" value="1"/>
</dbReference>
<dbReference type="KEGG" id="mgg:MPLG2_1865"/>
<keyword evidence="4" id="KW-1185">Reference proteome</keyword>
<dbReference type="GO" id="GO:0009294">
    <property type="term" value="P:DNA-mediated transformation"/>
    <property type="evidence" value="ECO:0007669"/>
    <property type="project" value="InterPro"/>
</dbReference>
<dbReference type="PANTHER" id="PTHR43022:SF1">
    <property type="entry name" value="PROTEIN SMF"/>
    <property type="match status" value="1"/>
</dbReference>
<gene>
    <name evidence="3" type="primary">dprA</name>
    <name evidence="3" type="ORF">MPLG2_1865</name>
</gene>
<dbReference type="OrthoDB" id="9785707at2"/>
<reference evidence="3 4" key="1">
    <citation type="submission" date="2018-02" db="EMBL/GenBank/DDBJ databases">
        <authorList>
            <person name="Cohen D.B."/>
            <person name="Kent A.D."/>
        </authorList>
    </citation>
    <scope>NUCLEOTIDE SEQUENCE [LARGE SCALE GENOMIC DNA]</scope>
    <source>
        <strain evidence="3">1</strain>
    </source>
</reference>
<dbReference type="Proteomes" id="UP000238164">
    <property type="component" value="Chromosome 1"/>
</dbReference>
<name>A0A2N9JFK0_9ACTN</name>
<dbReference type="InterPro" id="IPR057666">
    <property type="entry name" value="DrpA_SLOG"/>
</dbReference>
<dbReference type="NCBIfam" id="TIGR00732">
    <property type="entry name" value="dprA"/>
    <property type="match status" value="1"/>
</dbReference>
<evidence type="ECO:0000259" key="2">
    <source>
        <dbReference type="Pfam" id="PF02481"/>
    </source>
</evidence>
<evidence type="ECO:0000256" key="1">
    <source>
        <dbReference type="ARBA" id="ARBA00006525"/>
    </source>
</evidence>
<dbReference type="InterPro" id="IPR003488">
    <property type="entry name" value="DprA"/>
</dbReference>
<comment type="similarity">
    <text evidence="1">Belongs to the DprA/Smf family.</text>
</comment>
<proteinExistence type="inferred from homology"/>
<organism evidence="3 4">
    <name type="scientific">Micropruina glycogenica</name>
    <dbReference type="NCBI Taxonomy" id="75385"/>
    <lineage>
        <taxon>Bacteria</taxon>
        <taxon>Bacillati</taxon>
        <taxon>Actinomycetota</taxon>
        <taxon>Actinomycetes</taxon>
        <taxon>Propionibacteriales</taxon>
        <taxon>Nocardioidaceae</taxon>
        <taxon>Micropruina</taxon>
    </lineage>
</organism>